<dbReference type="OrthoDB" id="9994905at2759"/>
<dbReference type="PROSITE" id="PS50238">
    <property type="entry name" value="RHOGAP"/>
    <property type="match status" value="1"/>
</dbReference>
<evidence type="ECO:0000256" key="1">
    <source>
        <dbReference type="SAM" id="Coils"/>
    </source>
</evidence>
<feature type="compositionally biased region" description="Basic and acidic residues" evidence="2">
    <location>
        <begin position="703"/>
        <end position="715"/>
    </location>
</feature>
<dbReference type="GO" id="GO:0007165">
    <property type="term" value="P:signal transduction"/>
    <property type="evidence" value="ECO:0007669"/>
    <property type="project" value="InterPro"/>
</dbReference>
<gene>
    <name evidence="5" type="ORF">G7Y89_g12095</name>
</gene>
<feature type="coiled-coil region" evidence="1">
    <location>
        <begin position="1243"/>
        <end position="1306"/>
    </location>
</feature>
<name>A0A8H4VXP3_9HELO</name>
<evidence type="ECO:0000313" key="5">
    <source>
        <dbReference type="EMBL" id="KAF4626067.1"/>
    </source>
</evidence>
<feature type="transmembrane region" description="Helical" evidence="3">
    <location>
        <begin position="1583"/>
        <end position="1605"/>
    </location>
</feature>
<feature type="compositionally biased region" description="Basic and acidic residues" evidence="2">
    <location>
        <begin position="64"/>
        <end position="80"/>
    </location>
</feature>
<keyword evidence="3" id="KW-0472">Membrane</keyword>
<keyword evidence="3" id="KW-0812">Transmembrane</keyword>
<feature type="compositionally biased region" description="Polar residues" evidence="2">
    <location>
        <begin position="646"/>
        <end position="663"/>
    </location>
</feature>
<feature type="region of interest" description="Disordered" evidence="2">
    <location>
        <begin position="888"/>
        <end position="948"/>
    </location>
</feature>
<dbReference type="Proteomes" id="UP000566819">
    <property type="component" value="Unassembled WGS sequence"/>
</dbReference>
<proteinExistence type="predicted"/>
<dbReference type="InterPro" id="IPR008936">
    <property type="entry name" value="Rho_GTPase_activation_prot"/>
</dbReference>
<organism evidence="5 6">
    <name type="scientific">Cudoniella acicularis</name>
    <dbReference type="NCBI Taxonomy" id="354080"/>
    <lineage>
        <taxon>Eukaryota</taxon>
        <taxon>Fungi</taxon>
        <taxon>Dikarya</taxon>
        <taxon>Ascomycota</taxon>
        <taxon>Pezizomycotina</taxon>
        <taxon>Leotiomycetes</taxon>
        <taxon>Helotiales</taxon>
        <taxon>Tricladiaceae</taxon>
        <taxon>Cudoniella</taxon>
    </lineage>
</organism>
<keyword evidence="1" id="KW-0175">Coiled coil</keyword>
<feature type="region of interest" description="Disordered" evidence="2">
    <location>
        <begin position="64"/>
        <end position="99"/>
    </location>
</feature>
<feature type="compositionally biased region" description="Polar residues" evidence="2">
    <location>
        <begin position="85"/>
        <end position="96"/>
    </location>
</feature>
<comment type="caution">
    <text evidence="5">The sequence shown here is derived from an EMBL/GenBank/DDBJ whole genome shotgun (WGS) entry which is preliminary data.</text>
</comment>
<keyword evidence="3" id="KW-1133">Transmembrane helix</keyword>
<feature type="compositionally biased region" description="Basic residues" evidence="2">
    <location>
        <begin position="753"/>
        <end position="762"/>
    </location>
</feature>
<feature type="compositionally biased region" description="Basic and acidic residues" evidence="2">
    <location>
        <begin position="1097"/>
        <end position="1106"/>
    </location>
</feature>
<dbReference type="InterPro" id="IPR000198">
    <property type="entry name" value="RhoGAP_dom"/>
</dbReference>
<sequence>MIPLNHNLLTRSASAILSKPRPKGQNDGTSDDMIIAQGLLKRPQIPRRETSLTGLANIRQEHEAGHIKDESLESSYDGRSRRAIRSSNTWTTSSGDIPSDHDEVEDRAIFVQEYNRLAEKHGVRIMVVDDYEEGDDSATTSSKPGSWFARNILRRTSSTTSVKADKHLKHRRSISDLSMRLKLRKDKLKDKSLQELFNMVRESLSLKAQSNSLSAPTSRGVFRIPGSHHIVDVLYSHYCTMDEEGEVISGTVRCPTLPEHIRCDVHDVASTFKKLLSGLPGGILGSLPLFDALVAIQGQLRGDPEVMRTKQSKVRGRLIALAIATLRSQYRRELICAVFGLLCMIGRAAETTKREDDQGRPLPTADLMGYAALGIVFGPLLVGDLLDNYSMHLANPLGGLVLLPISPPKPRREKRKKRQTSEEGVTFNTHVDKVKVANSIAEMLITHWRDVVRHMKSLGALKPVSGHTNLNIAGSGSPFLRPSMSETFALRKPPDWDNLKSPLRKQQRSESPTPARRIGVNTDRHPGAQFLFDQNDVLVVKKQRSRGRPISSQKLSGAKSMLVLSPTVEEQGGEEAGGTIVSLSGDNVDMKVARSASKKAEENPPVAPSNSELPRLIMDYQLETPKENAKHKKTSSVFVDHPKPLDTNSSHTHSLPESLSNPRNLCKHHIEQATPKFQKNSKDAIQSSGSHAKAFSGTSPQGKVDKSTKSRDKALYKSGSKVKSIKSQPSSKGRARKLLLENTPPYETPVKQPKSRKRHRSAKWLALQGPEAANSVVPSTNQNNDPQYPFYQDPQQANPLEIFPHPPFALLHSINSDLRRIAASEPIQRRELLVPEPRRVSKSMQVWPTTQRPFYPFTKDPLARVSREEDLASLAVLARVLKASEALAQPDPVTPSRPNKTQMDENSSKNVGKTTMEVSRLPAGDSPGSEKNFNAHTAPAPNRASPISNKPTMATSFPEPDNSLINPSPSNVIARSPFFQKMKNFTNNQLSPFKSTPIIQELGDLKNRGSSRGSVKALAAKFNNPVIEAEPKSTPKRSPQKPLSEETRARFESPRKESLVAPYTTNSPSPGKLQKPVKLEKTPQPKQKLLNPAIESKACEERDSKLVRKSTPRRVLVSSLSDTSSFRQRRKSFEESHTPSASFTANSVNPYAVSLKSIEATSAPVESPFVESFDGPSNSTKPGKVLPQMEPPPVPQNIQFSRPSSAAGGTEIDSSVHAESSMGDIFLGSATRRESSSPIPRSNSVLHAQIRNFQAQMEKKDEEIRRLKHQLNARSSLDIGSFSEQLREAKRELQIWKTRAELAEKQVELLPKIQPPKRSASGRFSGNPFKVSHGGANRLSADHSEDTSMTREKFRKSMHGMDGAGGSPGGSNDSSGTVIRETVVAGTEHVRSVSIWIAHFEPFEHLENIKYNRLNHLQHLKHINNIKHIIPSKSASQVQNHAHDSHGTGNDSAQKKTKTVINPGFDIFYDMDINNIPPLTEKERKKGLRDLRNAVREMKAGKFESVISKVKMDGCVGVDGNGFGDGDEDGKKKLEDLKAQRGIELEGLAEMEGLAELKDLPPPPEPFRERSFWDLEHPGWSLVFWHVTLAIPFALLMTWLNTLVFQLIGWEKFMRNPGGPFSRVRVNRWIFILVNLFLVMSRYVQLNAEEKEKKVEALKREVEWWGVVGEVLDAEKKHLVENEIEKDVGGEGKAWWERTKE</sequence>
<feature type="compositionally biased region" description="Basic and acidic residues" evidence="2">
    <location>
        <begin position="1043"/>
        <end position="1058"/>
    </location>
</feature>
<feature type="region of interest" description="Disordered" evidence="2">
    <location>
        <begin position="1168"/>
        <end position="1219"/>
    </location>
</feature>
<accession>A0A8H4VXP3</accession>
<feature type="domain" description="Rho-GAP" evidence="4">
    <location>
        <begin position="181"/>
        <end position="452"/>
    </location>
</feature>
<dbReference type="EMBL" id="JAAMPI010001234">
    <property type="protein sequence ID" value="KAF4626067.1"/>
    <property type="molecule type" value="Genomic_DNA"/>
</dbReference>
<feature type="region of interest" description="Disordered" evidence="2">
    <location>
        <begin position="1315"/>
        <end position="1353"/>
    </location>
</feature>
<evidence type="ECO:0000259" key="4">
    <source>
        <dbReference type="PROSITE" id="PS50238"/>
    </source>
</evidence>
<dbReference type="CDD" id="cd00159">
    <property type="entry name" value="RhoGAP"/>
    <property type="match status" value="1"/>
</dbReference>
<feature type="compositionally biased region" description="Polar residues" evidence="2">
    <location>
        <begin position="675"/>
        <end position="701"/>
    </location>
</feature>
<reference evidence="5 6" key="1">
    <citation type="submission" date="2020-03" db="EMBL/GenBank/DDBJ databases">
        <title>Draft Genome Sequence of Cudoniella acicularis.</title>
        <authorList>
            <person name="Buettner E."/>
            <person name="Kellner H."/>
        </authorList>
    </citation>
    <scope>NUCLEOTIDE SEQUENCE [LARGE SCALE GENOMIC DNA]</scope>
    <source>
        <strain evidence="5 6">DSM 108380</strain>
    </source>
</reference>
<dbReference type="Gene3D" id="1.10.555.10">
    <property type="entry name" value="Rho GTPase activation protein"/>
    <property type="match status" value="1"/>
</dbReference>
<feature type="region of interest" description="Disordered" evidence="2">
    <location>
        <begin position="626"/>
        <end position="762"/>
    </location>
</feature>
<evidence type="ECO:0000256" key="3">
    <source>
        <dbReference type="SAM" id="Phobius"/>
    </source>
</evidence>
<evidence type="ECO:0000313" key="6">
    <source>
        <dbReference type="Proteomes" id="UP000566819"/>
    </source>
</evidence>
<feature type="region of interest" description="Disordered" evidence="2">
    <location>
        <begin position="491"/>
        <end position="526"/>
    </location>
</feature>
<protein>
    <recommendedName>
        <fullName evidence="4">Rho-GAP domain-containing protein</fullName>
    </recommendedName>
</protein>
<feature type="region of interest" description="Disordered" evidence="2">
    <location>
        <begin position="1026"/>
        <end position="1145"/>
    </location>
</feature>
<evidence type="ECO:0000256" key="2">
    <source>
        <dbReference type="SAM" id="MobiDB-lite"/>
    </source>
</evidence>
<keyword evidence="6" id="KW-1185">Reference proteome</keyword>
<dbReference type="SUPFAM" id="SSF48350">
    <property type="entry name" value="GTPase activation domain, GAP"/>
    <property type="match status" value="1"/>
</dbReference>
<feature type="compositionally biased region" description="Polar residues" evidence="2">
    <location>
        <begin position="908"/>
        <end position="917"/>
    </location>
</feature>
<feature type="compositionally biased region" description="Basic and acidic residues" evidence="2">
    <location>
        <begin position="1340"/>
        <end position="1352"/>
    </location>
</feature>